<dbReference type="EMBL" id="UINC01007064">
    <property type="protein sequence ID" value="SVA31220.1"/>
    <property type="molecule type" value="Genomic_DNA"/>
</dbReference>
<accession>A0A381UT03</accession>
<dbReference type="AlphaFoldDB" id="A0A381UT03"/>
<gene>
    <name evidence="1" type="ORF">METZ01_LOCUS84074</name>
</gene>
<protein>
    <submittedName>
        <fullName evidence="1">Uncharacterized protein</fullName>
    </submittedName>
</protein>
<proteinExistence type="predicted"/>
<reference evidence="1" key="1">
    <citation type="submission" date="2018-05" db="EMBL/GenBank/DDBJ databases">
        <authorList>
            <person name="Lanie J.A."/>
            <person name="Ng W.-L."/>
            <person name="Kazmierczak K.M."/>
            <person name="Andrzejewski T.M."/>
            <person name="Davidsen T.M."/>
            <person name="Wayne K.J."/>
            <person name="Tettelin H."/>
            <person name="Glass J.I."/>
            <person name="Rusch D."/>
            <person name="Podicherti R."/>
            <person name="Tsui H.-C.T."/>
            <person name="Winkler M.E."/>
        </authorList>
    </citation>
    <scope>NUCLEOTIDE SEQUENCE</scope>
</reference>
<evidence type="ECO:0000313" key="1">
    <source>
        <dbReference type="EMBL" id="SVA31220.1"/>
    </source>
</evidence>
<name>A0A381UT03_9ZZZZ</name>
<organism evidence="1">
    <name type="scientific">marine metagenome</name>
    <dbReference type="NCBI Taxonomy" id="408172"/>
    <lineage>
        <taxon>unclassified sequences</taxon>
        <taxon>metagenomes</taxon>
        <taxon>ecological metagenomes</taxon>
    </lineage>
</organism>
<sequence length="43" mass="4794">MVKGILFSTLIPDDSSPSTFDGLLVINLTEETFKVDNIFPHIE</sequence>